<sequence>MKKKFAKGKYEEAVEQAKELLDKGEGMQSIMDATGLTRDDVTKIQNKIKMELDDK</sequence>
<keyword evidence="4" id="KW-1185">Reference proteome</keyword>
<evidence type="ECO:0000313" key="4">
    <source>
        <dbReference type="Proteomes" id="UP000323392"/>
    </source>
</evidence>
<dbReference type="STRING" id="1121328.JWYL7_0971"/>
<gene>
    <name evidence="1" type="ORF">JWYL7_0971</name>
    <name evidence="2" type="ORF">SAMN05661008_00882</name>
</gene>
<evidence type="ECO:0000313" key="1">
    <source>
        <dbReference type="EMBL" id="KXZ39896.1"/>
    </source>
</evidence>
<dbReference type="RefSeq" id="WP_161937480.1">
    <property type="nucleotide sequence ID" value="NZ_FRBG01000005.1"/>
</dbReference>
<evidence type="ECO:0000313" key="2">
    <source>
        <dbReference type="EMBL" id="SHK78276.1"/>
    </source>
</evidence>
<dbReference type="EMBL" id="FRBG01000005">
    <property type="protein sequence ID" value="SHK78276.1"/>
    <property type="molecule type" value="Genomic_DNA"/>
</dbReference>
<reference evidence="1 3" key="1">
    <citation type="submission" date="2016-02" db="EMBL/GenBank/DDBJ databases">
        <title>Draft genome sequence for Clostridium paradoxum JW-YL-7.</title>
        <authorList>
            <person name="Utturkar S.M."/>
            <person name="Lancaster A."/>
            <person name="Poole F.L."/>
            <person name="Adams M.W."/>
            <person name="Brown S.D."/>
        </authorList>
    </citation>
    <scope>NUCLEOTIDE SEQUENCE [LARGE SCALE GENOMIC DNA]</scope>
    <source>
        <strain evidence="1 3">JW-YL-7</strain>
    </source>
</reference>
<protein>
    <recommendedName>
        <fullName evidence="5">Transposase</fullName>
    </recommendedName>
</protein>
<proteinExistence type="predicted"/>
<evidence type="ECO:0000313" key="3">
    <source>
        <dbReference type="Proteomes" id="UP000092605"/>
    </source>
</evidence>
<name>A0A150FQP8_CLOPD</name>
<dbReference type="Proteomes" id="UP000323392">
    <property type="component" value="Unassembled WGS sequence"/>
</dbReference>
<dbReference type="Proteomes" id="UP000092605">
    <property type="component" value="Unassembled WGS sequence"/>
</dbReference>
<dbReference type="AlphaFoldDB" id="A0A150FQP8"/>
<comment type="caution">
    <text evidence="1">The sequence shown here is derived from an EMBL/GenBank/DDBJ whole genome shotgun (WGS) entry which is preliminary data.</text>
</comment>
<evidence type="ECO:0008006" key="5">
    <source>
        <dbReference type="Google" id="ProtNLM"/>
    </source>
</evidence>
<dbReference type="EMBL" id="LSFY01000001">
    <property type="protein sequence ID" value="KXZ39896.1"/>
    <property type="molecule type" value="Genomic_DNA"/>
</dbReference>
<accession>A0A150FQP8</accession>
<dbReference type="PATRIC" id="fig|1121328.3.peg.977"/>
<reference evidence="2 4" key="2">
    <citation type="submission" date="2016-11" db="EMBL/GenBank/DDBJ databases">
        <authorList>
            <person name="Varghese N."/>
            <person name="Submissions S."/>
        </authorList>
    </citation>
    <scope>NUCLEOTIDE SEQUENCE [LARGE SCALE GENOMIC DNA]</scope>
    <source>
        <strain evidence="2 4">DSM 7308</strain>
    </source>
</reference>
<organism evidence="1 3">
    <name type="scientific">Alkalithermobacter thermoalcaliphilus JW-YL-7 = DSM 7308</name>
    <dbReference type="NCBI Taxonomy" id="1121328"/>
    <lineage>
        <taxon>Bacteria</taxon>
        <taxon>Bacillati</taxon>
        <taxon>Bacillota</taxon>
        <taxon>Clostridia</taxon>
        <taxon>Peptostreptococcales</taxon>
        <taxon>Tepidibacteraceae</taxon>
        <taxon>Alkalithermobacter</taxon>
    </lineage>
</organism>